<evidence type="ECO:0000256" key="4">
    <source>
        <dbReference type="ARBA" id="ARBA00022519"/>
    </source>
</evidence>
<dbReference type="GO" id="GO:0006465">
    <property type="term" value="P:signal peptide processing"/>
    <property type="evidence" value="ECO:0007669"/>
    <property type="project" value="TreeGrafter"/>
</dbReference>
<comment type="catalytic activity">
    <reaction evidence="14 18">
        <text>Typically cleaves a -Gly-|-Phe- bond to release an N-terminal, basic peptide of 5-8 residues from type IV prepilin, and then N-methylates the new N-terminal amino group, the methyl donor being S-adenosyl-L-methionine.</text>
        <dbReference type="EC" id="3.4.23.43"/>
    </reaction>
</comment>
<reference evidence="22 23" key="1">
    <citation type="journal article" date="2013" name="Genome Announc.">
        <title>Complete genome sequence of Simiduia agarivorans SA1(T), a marine bacterium able to degrade a variety of polysaccharides.</title>
        <authorList>
            <person name="Lin S.Y."/>
            <person name="Shieh W.Y."/>
            <person name="Chen J.S."/>
            <person name="Tang S.L."/>
        </authorList>
    </citation>
    <scope>NUCLEOTIDE SEQUENCE [LARGE SCALE GENOMIC DNA]</scope>
    <source>
        <strain evidence="23">DSM 21679 / JCM 13881 / BCRC 17597 / SA1</strain>
    </source>
</reference>
<keyword evidence="10 18" id="KW-0378">Hydrolase</keyword>
<dbReference type="GO" id="GO:0008168">
    <property type="term" value="F:methyltransferase activity"/>
    <property type="evidence" value="ECO:0007669"/>
    <property type="project" value="UniProtKB-KW"/>
</dbReference>
<dbReference type="PANTHER" id="PTHR30487">
    <property type="entry name" value="TYPE 4 PREPILIN-LIKE PROTEINS LEADER PEPTIDE-PROCESSING ENZYME"/>
    <property type="match status" value="1"/>
</dbReference>
<keyword evidence="6 18" id="KW-0645">Protease</keyword>
<dbReference type="Gene3D" id="1.20.120.1220">
    <property type="match status" value="1"/>
</dbReference>
<keyword evidence="3" id="KW-1003">Cell membrane</keyword>
<keyword evidence="11 19" id="KW-1133">Transmembrane helix</keyword>
<evidence type="ECO:0000256" key="3">
    <source>
        <dbReference type="ARBA" id="ARBA00022475"/>
    </source>
</evidence>
<protein>
    <recommendedName>
        <fullName evidence="16 18">Prepilin leader peptidase/N-methyltransferase</fullName>
        <ecNumber evidence="18">2.1.1.-</ecNumber>
        <ecNumber evidence="15 18">3.4.23.43</ecNumber>
    </recommendedName>
</protein>
<keyword evidence="8" id="KW-0949">S-adenosyl-L-methionine</keyword>
<dbReference type="FunFam" id="1.20.120.1220:FF:000001">
    <property type="entry name" value="Type 4 prepilin-like proteins leader peptide-processing enzyme"/>
    <property type="match status" value="1"/>
</dbReference>
<evidence type="ECO:0000256" key="13">
    <source>
        <dbReference type="ARBA" id="ARBA00023268"/>
    </source>
</evidence>
<keyword evidence="9 18" id="KW-0812">Transmembrane</keyword>
<evidence type="ECO:0000259" key="21">
    <source>
        <dbReference type="Pfam" id="PF06750"/>
    </source>
</evidence>
<evidence type="ECO:0000313" key="22">
    <source>
        <dbReference type="EMBL" id="AFV00704.2"/>
    </source>
</evidence>
<evidence type="ECO:0000256" key="15">
    <source>
        <dbReference type="ARBA" id="ARBA00067082"/>
    </source>
</evidence>
<dbReference type="EMBL" id="CP003746">
    <property type="protein sequence ID" value="AFV00704.2"/>
    <property type="molecule type" value="Genomic_DNA"/>
</dbReference>
<feature type="transmembrane region" description="Helical" evidence="19">
    <location>
        <begin position="179"/>
        <end position="201"/>
    </location>
</feature>
<organism evidence="22 23">
    <name type="scientific">Simiduia agarivorans (strain DSM 21679 / JCM 13881 / BCRC 17597 / SA1)</name>
    <dbReference type="NCBI Taxonomy" id="1117647"/>
    <lineage>
        <taxon>Bacteria</taxon>
        <taxon>Pseudomonadati</taxon>
        <taxon>Pseudomonadota</taxon>
        <taxon>Gammaproteobacteria</taxon>
        <taxon>Cellvibrionales</taxon>
        <taxon>Cellvibrionaceae</taxon>
        <taxon>Simiduia</taxon>
    </lineage>
</organism>
<evidence type="ECO:0000256" key="17">
    <source>
        <dbReference type="RuleBase" id="RU003793"/>
    </source>
</evidence>
<dbReference type="EC" id="2.1.1.-" evidence="18"/>
<dbReference type="GO" id="GO:0004190">
    <property type="term" value="F:aspartic-type endopeptidase activity"/>
    <property type="evidence" value="ECO:0007669"/>
    <property type="project" value="UniProtKB-EC"/>
</dbReference>
<evidence type="ECO:0000259" key="20">
    <source>
        <dbReference type="Pfam" id="PF01478"/>
    </source>
</evidence>
<evidence type="ECO:0000256" key="5">
    <source>
        <dbReference type="ARBA" id="ARBA00022603"/>
    </source>
</evidence>
<dbReference type="STRING" id="1117647.M5M_17875"/>
<dbReference type="InterPro" id="IPR050882">
    <property type="entry name" value="Prepilin_peptidase/N-MTase"/>
</dbReference>
<dbReference type="Proteomes" id="UP000000466">
    <property type="component" value="Chromosome"/>
</dbReference>
<keyword evidence="23" id="KW-1185">Reference proteome</keyword>
<evidence type="ECO:0000256" key="14">
    <source>
        <dbReference type="ARBA" id="ARBA00050401"/>
    </source>
</evidence>
<feature type="domain" description="Prepilin type IV endopeptidase peptidase" evidence="20">
    <location>
        <begin position="135"/>
        <end position="242"/>
    </location>
</feature>
<evidence type="ECO:0000256" key="19">
    <source>
        <dbReference type="SAM" id="Phobius"/>
    </source>
</evidence>
<accession>K4KRE8</accession>
<dbReference type="eggNOG" id="COG1989">
    <property type="taxonomic scope" value="Bacteria"/>
</dbReference>
<dbReference type="Pfam" id="PF06750">
    <property type="entry name" value="A24_N_bact"/>
    <property type="match status" value="1"/>
</dbReference>
<evidence type="ECO:0000256" key="10">
    <source>
        <dbReference type="ARBA" id="ARBA00022801"/>
    </source>
</evidence>
<dbReference type="Pfam" id="PF01478">
    <property type="entry name" value="Peptidase_A24"/>
    <property type="match status" value="1"/>
</dbReference>
<gene>
    <name evidence="22" type="ordered locus">M5M_17875</name>
</gene>
<name>K4KRE8_SIMAS</name>
<evidence type="ECO:0000256" key="8">
    <source>
        <dbReference type="ARBA" id="ARBA00022691"/>
    </source>
</evidence>
<evidence type="ECO:0000313" key="23">
    <source>
        <dbReference type="Proteomes" id="UP000000466"/>
    </source>
</evidence>
<dbReference type="KEGG" id="saga:M5M_17875"/>
<evidence type="ECO:0000256" key="16">
    <source>
        <dbReference type="ARBA" id="ARBA00071870"/>
    </source>
</evidence>
<evidence type="ECO:0000256" key="9">
    <source>
        <dbReference type="ARBA" id="ARBA00022692"/>
    </source>
</evidence>
<evidence type="ECO:0000256" key="12">
    <source>
        <dbReference type="ARBA" id="ARBA00023136"/>
    </source>
</evidence>
<feature type="domain" description="Prepilin peptidase A24 N-terminal" evidence="21">
    <location>
        <begin position="16"/>
        <end position="123"/>
    </location>
</feature>
<dbReference type="AlphaFoldDB" id="K4KRE8"/>
<proteinExistence type="inferred from homology"/>
<dbReference type="InterPro" id="IPR000045">
    <property type="entry name" value="Prepilin_IV_endopep_pep"/>
</dbReference>
<feature type="transmembrane region" description="Helical" evidence="19">
    <location>
        <begin position="12"/>
        <end position="32"/>
    </location>
</feature>
<dbReference type="EC" id="3.4.23.43" evidence="15 18"/>
<dbReference type="HOGENOM" id="CLU_057101_0_0_6"/>
<dbReference type="GO" id="GO:0005886">
    <property type="term" value="C:plasma membrane"/>
    <property type="evidence" value="ECO:0007669"/>
    <property type="project" value="UniProtKB-SubCell"/>
</dbReference>
<keyword evidence="7 18" id="KW-0808">Transferase</keyword>
<evidence type="ECO:0000256" key="7">
    <source>
        <dbReference type="ARBA" id="ARBA00022679"/>
    </source>
</evidence>
<evidence type="ECO:0000256" key="6">
    <source>
        <dbReference type="ARBA" id="ARBA00022670"/>
    </source>
</evidence>
<keyword evidence="13 18" id="KW-0511">Multifunctional enzyme</keyword>
<sequence length="289" mass="31707">MQSLVEPLFYIPALAVLGLTVGSFLNVVIYRLPKILEANWRSECCELMGQSEHSKPEASFNLAFPASHCPSCKAPIKAWQNIPVISWLILRGRCSNCKASISVRYPLVEITSGLLSLLIALQFGASLQALFLLGFTWTLICLTLIDADTMLLPDSLTLPLMWAGLVVNYFGYVTDFDSAFWGAIAGYGVLWLVFWGFKLLTGKDGMGYGDFKLLAALGAWLGWQALPLIILLSSFVGAAWGISQIVLKGRDNQQPMPFGPYLAVAGWIAMMWGEQITNLYLNLSGINNG</sequence>
<comment type="subcellular location">
    <subcellularLocation>
        <location evidence="1">Cell inner membrane</location>
        <topology evidence="1">Multi-pass membrane protein</topology>
    </subcellularLocation>
    <subcellularLocation>
        <location evidence="18">Cell membrane</location>
        <topology evidence="18">Multi-pass membrane protein</topology>
    </subcellularLocation>
</comment>
<evidence type="ECO:0000256" key="1">
    <source>
        <dbReference type="ARBA" id="ARBA00004429"/>
    </source>
</evidence>
<dbReference type="GO" id="GO:0032259">
    <property type="term" value="P:methylation"/>
    <property type="evidence" value="ECO:0007669"/>
    <property type="project" value="UniProtKB-KW"/>
</dbReference>
<dbReference type="InterPro" id="IPR014032">
    <property type="entry name" value="Peptidase_A24A_bac"/>
</dbReference>
<evidence type="ECO:0000256" key="11">
    <source>
        <dbReference type="ARBA" id="ARBA00022989"/>
    </source>
</evidence>
<feature type="transmembrane region" description="Helical" evidence="19">
    <location>
        <begin position="157"/>
        <end position="173"/>
    </location>
</feature>
<feature type="transmembrane region" description="Helical" evidence="19">
    <location>
        <begin position="260"/>
        <end position="281"/>
    </location>
</feature>
<dbReference type="PANTHER" id="PTHR30487:SF0">
    <property type="entry name" value="PREPILIN LEADER PEPTIDASE_N-METHYLTRANSFERASE-RELATED"/>
    <property type="match status" value="1"/>
</dbReference>
<dbReference type="PRINTS" id="PR00864">
    <property type="entry name" value="PREPILNPTASE"/>
</dbReference>
<dbReference type="MEROPS" id="A24.001"/>
<evidence type="ECO:0000256" key="18">
    <source>
        <dbReference type="RuleBase" id="RU003794"/>
    </source>
</evidence>
<evidence type="ECO:0000256" key="2">
    <source>
        <dbReference type="ARBA" id="ARBA00005801"/>
    </source>
</evidence>
<dbReference type="InterPro" id="IPR010627">
    <property type="entry name" value="Prepilin_pept_A24_N"/>
</dbReference>
<keyword evidence="4" id="KW-0997">Cell inner membrane</keyword>
<comment type="function">
    <text evidence="18">Plays an essential role in type IV pili and type II pseudopili formation by proteolytically removing the leader sequence from substrate proteins and subsequently monomethylating the alpha-amino group of the newly exposed N-terminal phenylalanine.</text>
</comment>
<comment type="similarity">
    <text evidence="2 17">Belongs to the peptidase A24 family.</text>
</comment>
<keyword evidence="5 18" id="KW-0489">Methyltransferase</keyword>
<feature type="transmembrane region" description="Helical" evidence="19">
    <location>
        <begin position="213"/>
        <end position="240"/>
    </location>
</feature>
<keyword evidence="12 19" id="KW-0472">Membrane</keyword>